<comment type="caution">
    <text evidence="1">The sequence shown here is derived from an EMBL/GenBank/DDBJ whole genome shotgun (WGS) entry which is preliminary data.</text>
</comment>
<protein>
    <submittedName>
        <fullName evidence="1">Uncharacterized protein</fullName>
    </submittedName>
</protein>
<name>A0A2P6QNL7_ROSCH</name>
<accession>A0A2P6QNL7</accession>
<reference evidence="1 2" key="1">
    <citation type="journal article" date="2018" name="Nat. Genet.">
        <title>The Rosa genome provides new insights in the design of modern roses.</title>
        <authorList>
            <person name="Bendahmane M."/>
        </authorList>
    </citation>
    <scope>NUCLEOTIDE SEQUENCE [LARGE SCALE GENOMIC DNA]</scope>
    <source>
        <strain evidence="2">cv. Old Blush</strain>
    </source>
</reference>
<keyword evidence="2" id="KW-1185">Reference proteome</keyword>
<sequence>MPILSCIHVNCGSIETSHFGLCCCLTCWNETIYNIDSLGQMKRYISMSLSFFHLIIGWLWQLQWC</sequence>
<dbReference type="EMBL" id="PDCK01000043">
    <property type="protein sequence ID" value="PRQ35766.1"/>
    <property type="molecule type" value="Genomic_DNA"/>
</dbReference>
<evidence type="ECO:0000313" key="1">
    <source>
        <dbReference type="EMBL" id="PRQ35766.1"/>
    </source>
</evidence>
<evidence type="ECO:0000313" key="2">
    <source>
        <dbReference type="Proteomes" id="UP000238479"/>
    </source>
</evidence>
<gene>
    <name evidence="1" type="ORF">RchiOBHm_Chr5g0083521</name>
</gene>
<organism evidence="1 2">
    <name type="scientific">Rosa chinensis</name>
    <name type="common">China rose</name>
    <dbReference type="NCBI Taxonomy" id="74649"/>
    <lineage>
        <taxon>Eukaryota</taxon>
        <taxon>Viridiplantae</taxon>
        <taxon>Streptophyta</taxon>
        <taxon>Embryophyta</taxon>
        <taxon>Tracheophyta</taxon>
        <taxon>Spermatophyta</taxon>
        <taxon>Magnoliopsida</taxon>
        <taxon>eudicotyledons</taxon>
        <taxon>Gunneridae</taxon>
        <taxon>Pentapetalae</taxon>
        <taxon>rosids</taxon>
        <taxon>fabids</taxon>
        <taxon>Rosales</taxon>
        <taxon>Rosaceae</taxon>
        <taxon>Rosoideae</taxon>
        <taxon>Rosoideae incertae sedis</taxon>
        <taxon>Rosa</taxon>
    </lineage>
</organism>
<dbReference type="Proteomes" id="UP000238479">
    <property type="component" value="Chromosome 5"/>
</dbReference>
<dbReference type="Gramene" id="PRQ35766">
    <property type="protein sequence ID" value="PRQ35766"/>
    <property type="gene ID" value="RchiOBHm_Chr5g0083521"/>
</dbReference>
<proteinExistence type="predicted"/>
<dbReference type="AlphaFoldDB" id="A0A2P6QNL7"/>